<dbReference type="EMBL" id="SNRW01018926">
    <property type="protein sequence ID" value="KAA6366870.1"/>
    <property type="molecule type" value="Genomic_DNA"/>
</dbReference>
<organism evidence="1 2">
    <name type="scientific">Streblomastix strix</name>
    <dbReference type="NCBI Taxonomy" id="222440"/>
    <lineage>
        <taxon>Eukaryota</taxon>
        <taxon>Metamonada</taxon>
        <taxon>Preaxostyla</taxon>
        <taxon>Oxymonadida</taxon>
        <taxon>Streblomastigidae</taxon>
        <taxon>Streblomastix</taxon>
    </lineage>
</organism>
<evidence type="ECO:0000313" key="1">
    <source>
        <dbReference type="EMBL" id="KAA6366870.1"/>
    </source>
</evidence>
<dbReference type="AlphaFoldDB" id="A0A5J4U9I7"/>
<protein>
    <submittedName>
        <fullName evidence="1">Uncharacterized protein</fullName>
    </submittedName>
</protein>
<sequence length="199" mass="23608">MTPTSWSYTQKLDLSELRYMIQILRSDNDVMQARSIRRMIELICRGIRQGFYDEIIGVIQEEQLMKMLRIRTHFSRKEVQMIRDVLMHIIEAFQPFVQEIEDNQQQQASQKNQNKIKLSMKKKLKHNLKLKLLFFVKPLQRVKDTFTTRIFVMISHFTSNNAKTCPQDYPEELEGIKATVVLEVVFLSIQPTLRKIISC</sequence>
<gene>
    <name evidence="1" type="ORF">EZS28_037602</name>
</gene>
<reference evidence="1 2" key="1">
    <citation type="submission" date="2019-03" db="EMBL/GenBank/DDBJ databases">
        <title>Single cell metagenomics reveals metabolic interactions within the superorganism composed of flagellate Streblomastix strix and complex community of Bacteroidetes bacteria on its surface.</title>
        <authorList>
            <person name="Treitli S.C."/>
            <person name="Kolisko M."/>
            <person name="Husnik F."/>
            <person name="Keeling P."/>
            <person name="Hampl V."/>
        </authorList>
    </citation>
    <scope>NUCLEOTIDE SEQUENCE [LARGE SCALE GENOMIC DNA]</scope>
    <source>
        <strain evidence="1">ST1C</strain>
    </source>
</reference>
<dbReference type="Proteomes" id="UP000324800">
    <property type="component" value="Unassembled WGS sequence"/>
</dbReference>
<accession>A0A5J4U9I7</accession>
<comment type="caution">
    <text evidence="1">The sequence shown here is derived from an EMBL/GenBank/DDBJ whole genome shotgun (WGS) entry which is preliminary data.</text>
</comment>
<name>A0A5J4U9I7_9EUKA</name>
<proteinExistence type="predicted"/>
<evidence type="ECO:0000313" key="2">
    <source>
        <dbReference type="Proteomes" id="UP000324800"/>
    </source>
</evidence>